<accession>A0A180GDB9</accession>
<protein>
    <submittedName>
        <fullName evidence="1 2">Uncharacterized protein</fullName>
    </submittedName>
</protein>
<dbReference type="Proteomes" id="UP000005240">
    <property type="component" value="Unassembled WGS sequence"/>
</dbReference>
<gene>
    <name evidence="1" type="ORF">PTTG_28228</name>
</gene>
<reference evidence="1" key="1">
    <citation type="submission" date="2009-11" db="EMBL/GenBank/DDBJ databases">
        <authorList>
            <consortium name="The Broad Institute Genome Sequencing Platform"/>
            <person name="Ward D."/>
            <person name="Feldgarden M."/>
            <person name="Earl A."/>
            <person name="Young S.K."/>
            <person name="Zeng Q."/>
            <person name="Koehrsen M."/>
            <person name="Alvarado L."/>
            <person name="Berlin A."/>
            <person name="Bochicchio J."/>
            <person name="Borenstein D."/>
            <person name="Chapman S.B."/>
            <person name="Chen Z."/>
            <person name="Engels R."/>
            <person name="Freedman E."/>
            <person name="Gellesch M."/>
            <person name="Goldberg J."/>
            <person name="Griggs A."/>
            <person name="Gujja S."/>
            <person name="Heilman E."/>
            <person name="Heiman D."/>
            <person name="Hepburn T."/>
            <person name="Howarth C."/>
            <person name="Jen D."/>
            <person name="Larson L."/>
            <person name="Lewis B."/>
            <person name="Mehta T."/>
            <person name="Park D."/>
            <person name="Pearson M."/>
            <person name="Roberts A."/>
            <person name="Saif S."/>
            <person name="Shea T."/>
            <person name="Shenoy N."/>
            <person name="Sisk P."/>
            <person name="Stolte C."/>
            <person name="Sykes S."/>
            <person name="Thomson T."/>
            <person name="Walk T."/>
            <person name="White J."/>
            <person name="Yandava C."/>
            <person name="Izard J."/>
            <person name="Baranova O.V."/>
            <person name="Blanton J.M."/>
            <person name="Tanner A.C."/>
            <person name="Dewhirst F.E."/>
            <person name="Haas B."/>
            <person name="Nusbaum C."/>
            <person name="Birren B."/>
        </authorList>
    </citation>
    <scope>NUCLEOTIDE SEQUENCE [LARGE SCALE GENOMIC DNA]</scope>
    <source>
        <strain evidence="1">1-1 BBBD Race 1</strain>
    </source>
</reference>
<dbReference type="EnsemblFungi" id="PTTG_28228-t43_1">
    <property type="protein sequence ID" value="PTTG_28228-t43_1-p1"/>
    <property type="gene ID" value="PTTG_28228"/>
</dbReference>
<proteinExistence type="predicted"/>
<organism evidence="1">
    <name type="scientific">Puccinia triticina (isolate 1-1 / race 1 (BBBD))</name>
    <name type="common">Brown leaf rust fungus</name>
    <dbReference type="NCBI Taxonomy" id="630390"/>
    <lineage>
        <taxon>Eukaryota</taxon>
        <taxon>Fungi</taxon>
        <taxon>Dikarya</taxon>
        <taxon>Basidiomycota</taxon>
        <taxon>Pucciniomycotina</taxon>
        <taxon>Pucciniomycetes</taxon>
        <taxon>Pucciniales</taxon>
        <taxon>Pucciniaceae</taxon>
        <taxon>Puccinia</taxon>
    </lineage>
</organism>
<dbReference type="EMBL" id="ADAS02000096">
    <property type="protein sequence ID" value="OAV90670.1"/>
    <property type="molecule type" value="Genomic_DNA"/>
</dbReference>
<evidence type="ECO:0000313" key="2">
    <source>
        <dbReference type="EnsemblFungi" id="PTTG_28228-t43_1-p1"/>
    </source>
</evidence>
<evidence type="ECO:0000313" key="1">
    <source>
        <dbReference type="EMBL" id="OAV90670.1"/>
    </source>
</evidence>
<reference evidence="2" key="4">
    <citation type="submission" date="2025-05" db="UniProtKB">
        <authorList>
            <consortium name="EnsemblFungi"/>
        </authorList>
    </citation>
    <scope>IDENTIFICATION</scope>
    <source>
        <strain evidence="2">isolate 1-1 / race 1 (BBBD)</strain>
    </source>
</reference>
<reference evidence="1" key="2">
    <citation type="submission" date="2016-05" db="EMBL/GenBank/DDBJ databases">
        <title>Comparative analysis highlights variable genome content of wheat rusts and divergence of the mating loci.</title>
        <authorList>
            <person name="Cuomo C.A."/>
            <person name="Bakkeren G."/>
            <person name="Szabo L."/>
            <person name="Khalil H."/>
            <person name="Joly D."/>
            <person name="Goldberg J."/>
            <person name="Young S."/>
            <person name="Zeng Q."/>
            <person name="Fellers J."/>
        </authorList>
    </citation>
    <scope>NUCLEOTIDE SEQUENCE [LARGE SCALE GENOMIC DNA]</scope>
    <source>
        <strain evidence="1">1-1 BBBD Race 1</strain>
    </source>
</reference>
<sequence>MLIEAHLSNSRAGAVRIPVRKVSATPRRQEMSSYLPQLKIDVQARVLPAFQHFNSNSTTRHI</sequence>
<evidence type="ECO:0000313" key="3">
    <source>
        <dbReference type="Proteomes" id="UP000005240"/>
    </source>
</evidence>
<dbReference type="VEuPathDB" id="FungiDB:PTTG_28228"/>
<reference evidence="2 3" key="3">
    <citation type="journal article" date="2017" name="G3 (Bethesda)">
        <title>Comparative analysis highlights variable genome content of wheat rusts and divergence of the mating loci.</title>
        <authorList>
            <person name="Cuomo C.A."/>
            <person name="Bakkeren G."/>
            <person name="Khalil H.B."/>
            <person name="Panwar V."/>
            <person name="Joly D."/>
            <person name="Linning R."/>
            <person name="Sakthikumar S."/>
            <person name="Song X."/>
            <person name="Adiconis X."/>
            <person name="Fan L."/>
            <person name="Goldberg J.M."/>
            <person name="Levin J.Z."/>
            <person name="Young S."/>
            <person name="Zeng Q."/>
            <person name="Anikster Y."/>
            <person name="Bruce M."/>
            <person name="Wang M."/>
            <person name="Yin C."/>
            <person name="McCallum B."/>
            <person name="Szabo L.J."/>
            <person name="Hulbert S."/>
            <person name="Chen X."/>
            <person name="Fellers J.P."/>
        </authorList>
    </citation>
    <scope>NUCLEOTIDE SEQUENCE</scope>
    <source>
        <strain evidence="3">Isolate 1-1 / race 1 (BBBD)</strain>
        <strain evidence="2">isolate 1-1 / race 1 (BBBD)</strain>
    </source>
</reference>
<name>A0A180GDB9_PUCT1</name>
<keyword evidence="3" id="KW-1185">Reference proteome</keyword>
<dbReference type="AlphaFoldDB" id="A0A180GDB9"/>